<keyword evidence="3" id="KW-1185">Reference proteome</keyword>
<evidence type="ECO:0000313" key="3">
    <source>
        <dbReference type="Proteomes" id="UP000091820"/>
    </source>
</evidence>
<protein>
    <submittedName>
        <fullName evidence="2">Uncharacterized protein</fullName>
    </submittedName>
</protein>
<evidence type="ECO:0000256" key="1">
    <source>
        <dbReference type="SAM" id="Phobius"/>
    </source>
</evidence>
<evidence type="ECO:0000313" key="2">
    <source>
        <dbReference type="EnsemblMetazoa" id="GBRI042195-PA"/>
    </source>
</evidence>
<dbReference type="EnsemblMetazoa" id="GBRI042195-RA">
    <property type="protein sequence ID" value="GBRI042195-PA"/>
    <property type="gene ID" value="GBRI042195"/>
</dbReference>
<dbReference type="Proteomes" id="UP000091820">
    <property type="component" value="Unassembled WGS sequence"/>
</dbReference>
<proteinExistence type="predicted"/>
<sequence length="109" mass="12281">MSIYGLENSKIFLYEVQNHSTEKSLRHCRVSPLVAWCFYKQQVFPRAHSNLFPSAILNASCKYLRCVPVETSLGVCGTTSSWHIITIRSTICVCLMFSLAYGLVLMTGI</sequence>
<dbReference type="VEuPathDB" id="VectorBase:GBRI042195"/>
<keyword evidence="1" id="KW-0472">Membrane</keyword>
<dbReference type="AlphaFoldDB" id="A0A1A9X2S1"/>
<organism evidence="2 3">
    <name type="scientific">Glossina brevipalpis</name>
    <dbReference type="NCBI Taxonomy" id="37001"/>
    <lineage>
        <taxon>Eukaryota</taxon>
        <taxon>Metazoa</taxon>
        <taxon>Ecdysozoa</taxon>
        <taxon>Arthropoda</taxon>
        <taxon>Hexapoda</taxon>
        <taxon>Insecta</taxon>
        <taxon>Pterygota</taxon>
        <taxon>Neoptera</taxon>
        <taxon>Endopterygota</taxon>
        <taxon>Diptera</taxon>
        <taxon>Brachycera</taxon>
        <taxon>Muscomorpha</taxon>
        <taxon>Hippoboscoidea</taxon>
        <taxon>Glossinidae</taxon>
        <taxon>Glossina</taxon>
    </lineage>
</organism>
<keyword evidence="1" id="KW-0812">Transmembrane</keyword>
<keyword evidence="1" id="KW-1133">Transmembrane helix</keyword>
<feature type="transmembrane region" description="Helical" evidence="1">
    <location>
        <begin position="82"/>
        <end position="104"/>
    </location>
</feature>
<reference evidence="2" key="2">
    <citation type="submission" date="2020-05" db="UniProtKB">
        <authorList>
            <consortium name="EnsemblMetazoa"/>
        </authorList>
    </citation>
    <scope>IDENTIFICATION</scope>
    <source>
        <strain evidence="2">IAEA</strain>
    </source>
</reference>
<reference evidence="3" key="1">
    <citation type="submission" date="2014-03" db="EMBL/GenBank/DDBJ databases">
        <authorList>
            <person name="Aksoy S."/>
            <person name="Warren W."/>
            <person name="Wilson R.K."/>
        </authorList>
    </citation>
    <scope>NUCLEOTIDE SEQUENCE [LARGE SCALE GENOMIC DNA]</scope>
    <source>
        <strain evidence="3">IAEA</strain>
    </source>
</reference>
<accession>A0A1A9X2S1</accession>
<name>A0A1A9X2S1_9MUSC</name>